<evidence type="ECO:0000313" key="1">
    <source>
        <dbReference type="EMBL" id="GJT19155.1"/>
    </source>
</evidence>
<name>A0ABQ5BW89_9ASTR</name>
<organism evidence="1 2">
    <name type="scientific">Tanacetum coccineum</name>
    <dbReference type="NCBI Taxonomy" id="301880"/>
    <lineage>
        <taxon>Eukaryota</taxon>
        <taxon>Viridiplantae</taxon>
        <taxon>Streptophyta</taxon>
        <taxon>Embryophyta</taxon>
        <taxon>Tracheophyta</taxon>
        <taxon>Spermatophyta</taxon>
        <taxon>Magnoliopsida</taxon>
        <taxon>eudicotyledons</taxon>
        <taxon>Gunneridae</taxon>
        <taxon>Pentapetalae</taxon>
        <taxon>asterids</taxon>
        <taxon>campanulids</taxon>
        <taxon>Asterales</taxon>
        <taxon>Asteraceae</taxon>
        <taxon>Asteroideae</taxon>
        <taxon>Anthemideae</taxon>
        <taxon>Anthemidinae</taxon>
        <taxon>Tanacetum</taxon>
    </lineage>
</organism>
<dbReference type="Proteomes" id="UP001151760">
    <property type="component" value="Unassembled WGS sequence"/>
</dbReference>
<protein>
    <submittedName>
        <fullName evidence="1">Uncharacterized protein</fullName>
    </submittedName>
</protein>
<sequence length="219" mass="24943">MQNPRSKLQSKWQSDDIASKFVTANKLLLGSELFSWYTVTNPKEEFKRLALPESGVTIQDQKNRLIMTPLGDKGHDASADNGRYQSRPNLLCFSENSHALTMCTRVKNYPSCWQEAINFQPRSNFEVPGKFQSYDGKSPPGLTSFDVASEEYSQVLRVDFYLCSRKQMLVLALDDDTTSRKLIDIYDPEGHSHPRSAFLNNETPTPIQIKEDCYTSNTK</sequence>
<reference evidence="1" key="2">
    <citation type="submission" date="2022-01" db="EMBL/GenBank/DDBJ databases">
        <authorList>
            <person name="Yamashiro T."/>
            <person name="Shiraishi A."/>
            <person name="Satake H."/>
            <person name="Nakayama K."/>
        </authorList>
    </citation>
    <scope>NUCLEOTIDE SEQUENCE</scope>
</reference>
<evidence type="ECO:0000313" key="2">
    <source>
        <dbReference type="Proteomes" id="UP001151760"/>
    </source>
</evidence>
<accession>A0ABQ5BW89</accession>
<reference evidence="1" key="1">
    <citation type="journal article" date="2022" name="Int. J. Mol. Sci.">
        <title>Draft Genome of Tanacetum Coccineum: Genomic Comparison of Closely Related Tanacetum-Family Plants.</title>
        <authorList>
            <person name="Yamashiro T."/>
            <person name="Shiraishi A."/>
            <person name="Nakayama K."/>
            <person name="Satake H."/>
        </authorList>
    </citation>
    <scope>NUCLEOTIDE SEQUENCE</scope>
</reference>
<dbReference type="EMBL" id="BQNB010013695">
    <property type="protein sequence ID" value="GJT19155.1"/>
    <property type="molecule type" value="Genomic_DNA"/>
</dbReference>
<gene>
    <name evidence="1" type="ORF">Tco_0877861</name>
</gene>
<proteinExistence type="predicted"/>
<comment type="caution">
    <text evidence="1">The sequence shown here is derived from an EMBL/GenBank/DDBJ whole genome shotgun (WGS) entry which is preliminary data.</text>
</comment>
<keyword evidence="2" id="KW-1185">Reference proteome</keyword>